<proteinExistence type="predicted"/>
<keyword evidence="1" id="KW-0732">Signal</keyword>
<dbReference type="AlphaFoldDB" id="A0A1H0QK53"/>
<reference evidence="3" key="1">
    <citation type="submission" date="2016-10" db="EMBL/GenBank/DDBJ databases">
        <authorList>
            <person name="Varghese N."/>
            <person name="Submissions S."/>
        </authorList>
    </citation>
    <scope>NUCLEOTIDE SEQUENCE [LARGE SCALE GENOMIC DNA]</scope>
    <source>
        <strain evidence="3">CGMCC 1.3703</strain>
    </source>
</reference>
<dbReference type="RefSeq" id="WP_089652965.1">
    <property type="nucleotide sequence ID" value="NZ_FNIZ01000013.1"/>
</dbReference>
<evidence type="ECO:0000313" key="3">
    <source>
        <dbReference type="Proteomes" id="UP000198860"/>
    </source>
</evidence>
<sequence length="353" mass="40297">MKRNLMFIILIIIVLSACSDGQLNNEYSEKDVATLSNDGTVLEGSKDFELLSKSDQIAESSVPFTLVKAFVPDDDFKNEITVRGEAFTFLTLPENKDHLTGNIIVENNKDEKVEMQALFMQGDRTAKVRPKEDEKWSTSIKYDVPPKTSITLPVEISIEKEGQGELSFIPLEDLADKEQIGNENVSNYRFFLQLDDVTIDNEKLKPLSFTLSEEQMSSLKDPYPSPSWSTNNGEAVKFYEKNEQLFTKKRIQGITLNTLPYSTVIDVVHFDEHGNSTVLKEDIVLKENESKYLPFEKETIEKLYEKDRRQFIKVTNNREENILADMKALDNGSKPFPTSYQGIIELHPMKEGE</sequence>
<dbReference type="Proteomes" id="UP000198860">
    <property type="component" value="Unassembled WGS sequence"/>
</dbReference>
<gene>
    <name evidence="2" type="ORF">SAMN05421677_11321</name>
</gene>
<dbReference type="PROSITE" id="PS51257">
    <property type="entry name" value="PROKAR_LIPOPROTEIN"/>
    <property type="match status" value="1"/>
</dbReference>
<organism evidence="2 3">
    <name type="scientific">Halobacillus aidingensis</name>
    <dbReference type="NCBI Taxonomy" id="240303"/>
    <lineage>
        <taxon>Bacteria</taxon>
        <taxon>Bacillati</taxon>
        <taxon>Bacillota</taxon>
        <taxon>Bacilli</taxon>
        <taxon>Bacillales</taxon>
        <taxon>Bacillaceae</taxon>
        <taxon>Halobacillus</taxon>
    </lineage>
</organism>
<protein>
    <recommendedName>
        <fullName evidence="4">Lipoprotein</fullName>
    </recommendedName>
</protein>
<name>A0A1H0QK53_HALAD</name>
<evidence type="ECO:0000256" key="1">
    <source>
        <dbReference type="SAM" id="SignalP"/>
    </source>
</evidence>
<accession>A0A1H0QK53</accession>
<keyword evidence="3" id="KW-1185">Reference proteome</keyword>
<dbReference type="OrthoDB" id="2543755at2"/>
<feature type="chain" id="PRO_5039141664" description="Lipoprotein" evidence="1">
    <location>
        <begin position="20"/>
        <end position="353"/>
    </location>
</feature>
<dbReference type="EMBL" id="FNIZ01000013">
    <property type="protein sequence ID" value="SDP17096.1"/>
    <property type="molecule type" value="Genomic_DNA"/>
</dbReference>
<feature type="signal peptide" evidence="1">
    <location>
        <begin position="1"/>
        <end position="19"/>
    </location>
</feature>
<evidence type="ECO:0000313" key="2">
    <source>
        <dbReference type="EMBL" id="SDP17096.1"/>
    </source>
</evidence>
<dbReference type="STRING" id="240303.SAMN05421677_11321"/>
<evidence type="ECO:0008006" key="4">
    <source>
        <dbReference type="Google" id="ProtNLM"/>
    </source>
</evidence>